<name>A0A061SIT6_9CHLO</name>
<evidence type="ECO:0000313" key="1">
    <source>
        <dbReference type="EMBL" id="JAC84188.1"/>
    </source>
</evidence>
<protein>
    <submittedName>
        <fullName evidence="1">Uncharacterized protein</fullName>
    </submittedName>
</protein>
<dbReference type="AlphaFoldDB" id="A0A061SIT6"/>
<reference evidence="1" key="1">
    <citation type="submission" date="2014-05" db="EMBL/GenBank/DDBJ databases">
        <title>The transcriptome of the halophilic microalga Tetraselmis sp. GSL018 isolated from the Great Salt Lake, Utah.</title>
        <authorList>
            <person name="Jinkerson R.E."/>
            <person name="D'Adamo S."/>
            <person name="Posewitz M.C."/>
        </authorList>
    </citation>
    <scope>NUCLEOTIDE SEQUENCE</scope>
    <source>
        <strain evidence="1">GSL018</strain>
    </source>
</reference>
<feature type="non-terminal residue" evidence="1">
    <location>
        <position position="1"/>
    </location>
</feature>
<dbReference type="EMBL" id="GBEZ01000717">
    <property type="protein sequence ID" value="JAC84188.1"/>
    <property type="molecule type" value="Transcribed_RNA"/>
</dbReference>
<proteinExistence type="predicted"/>
<organism evidence="1">
    <name type="scientific">Tetraselmis sp. GSL018</name>
    <dbReference type="NCBI Taxonomy" id="582737"/>
    <lineage>
        <taxon>Eukaryota</taxon>
        <taxon>Viridiplantae</taxon>
        <taxon>Chlorophyta</taxon>
        <taxon>core chlorophytes</taxon>
        <taxon>Chlorodendrophyceae</taxon>
        <taxon>Chlorodendrales</taxon>
        <taxon>Chlorodendraceae</taxon>
        <taxon>Tetraselmis</taxon>
    </lineage>
</organism>
<accession>A0A061SIT6</accession>
<gene>
    <name evidence="1" type="ORF">TSPGSL018_1594</name>
</gene>
<sequence length="57" mass="6448">SLRNTIKEITSSAGCRFDSKRLKFAFDNLRTNAQFQVFVGLHRAKRNFGVGACRRAS</sequence>